<dbReference type="PANTHER" id="PTHR34853:SF1">
    <property type="entry name" value="LIPASE 5"/>
    <property type="match status" value="1"/>
</dbReference>
<dbReference type="InterPro" id="IPR005152">
    <property type="entry name" value="Lipase_secreted"/>
</dbReference>
<gene>
    <name evidence="3" type="ORF">SAMN05192543_106250</name>
</gene>
<dbReference type="SUPFAM" id="SSF53474">
    <property type="entry name" value="alpha/beta-Hydrolases"/>
    <property type="match status" value="1"/>
</dbReference>
<dbReference type="Gene3D" id="1.10.260.160">
    <property type="match status" value="1"/>
</dbReference>
<dbReference type="GO" id="GO:0006508">
    <property type="term" value="P:proteolysis"/>
    <property type="evidence" value="ECO:0007669"/>
    <property type="project" value="InterPro"/>
</dbReference>
<dbReference type="GO" id="GO:0016042">
    <property type="term" value="P:lipid catabolic process"/>
    <property type="evidence" value="ECO:0007669"/>
    <property type="project" value="InterPro"/>
</dbReference>
<dbReference type="InterPro" id="IPR001375">
    <property type="entry name" value="Peptidase_S9_cat"/>
</dbReference>
<feature type="signal peptide" evidence="1">
    <location>
        <begin position="1"/>
        <end position="21"/>
    </location>
</feature>
<evidence type="ECO:0000313" key="3">
    <source>
        <dbReference type="EMBL" id="SFJ29821.1"/>
    </source>
</evidence>
<keyword evidence="4" id="KW-1185">Reference proteome</keyword>
<dbReference type="Pfam" id="PF00326">
    <property type="entry name" value="Peptidase_S9"/>
    <property type="match status" value="1"/>
</dbReference>
<feature type="chain" id="PRO_5011762018" evidence="1">
    <location>
        <begin position="22"/>
        <end position="523"/>
    </location>
</feature>
<dbReference type="PROSITE" id="PS51257">
    <property type="entry name" value="PROKAR_LIPOPROTEIN"/>
    <property type="match status" value="1"/>
</dbReference>
<dbReference type="RefSeq" id="WP_091015350.1">
    <property type="nucleotide sequence ID" value="NZ_CP041743.1"/>
</dbReference>
<dbReference type="GO" id="GO:0004806">
    <property type="term" value="F:triacylglycerol lipase activity"/>
    <property type="evidence" value="ECO:0007669"/>
    <property type="project" value="InterPro"/>
</dbReference>
<dbReference type="InterPro" id="IPR029058">
    <property type="entry name" value="AB_hydrolase_fold"/>
</dbReference>
<organism evidence="3 4">
    <name type="scientific">Paraburkholderia megapolitana</name>
    <dbReference type="NCBI Taxonomy" id="420953"/>
    <lineage>
        <taxon>Bacteria</taxon>
        <taxon>Pseudomonadati</taxon>
        <taxon>Pseudomonadota</taxon>
        <taxon>Betaproteobacteria</taxon>
        <taxon>Burkholderiales</taxon>
        <taxon>Burkholderiaceae</taxon>
        <taxon>Paraburkholderia</taxon>
    </lineage>
</organism>
<dbReference type="Proteomes" id="UP000199548">
    <property type="component" value="Unassembled WGS sequence"/>
</dbReference>
<dbReference type="GO" id="GO:0008236">
    <property type="term" value="F:serine-type peptidase activity"/>
    <property type="evidence" value="ECO:0007669"/>
    <property type="project" value="InterPro"/>
</dbReference>
<dbReference type="PIRSF" id="PIRSF029171">
    <property type="entry name" value="Esterase_LipA"/>
    <property type="match status" value="1"/>
</dbReference>
<keyword evidence="1" id="KW-0732">Signal</keyword>
<dbReference type="Gene3D" id="3.40.50.1820">
    <property type="entry name" value="alpha/beta hydrolase"/>
    <property type="match status" value="1"/>
</dbReference>
<sequence length="523" mass="52954">MSVKIFQATSAALVVALIVSACGGSVGSSTSPTSSPVASSAAAEGSLLNSPPPRTASLSAAAFTAVLQSSLSGLSLLQMAGGTLACGVDVHYVQYATVGGAGEATTASGVLMVPTGSGPNCTGPRPVVEYAHGTNITKSYNLAAITDPTNQAYPEALPLAALYAAQGYVVVAPNYAGYDSSALAYHPYLNANQQSKDMIDALSAAKAALPLLASPTTASGKLFLTGYSQGGYVAMATARAMQAAGTPVTASAFLSGPYALAAMADQVFEGEVDIGANAFFPMILTSYQKAYGNIYSSPSDVYESAYASGIETLLPGPYNFTTVTLSGKLPSALFSSTPPAGPAALQPTLDAMSPPTGTGATDAIFALGFGANNLIRNDTRLDYLLDAFANPDGVAPKLTTGAPAASPQNPLRIALKKNDLRGWTPTSPVLLCGGHQDPVVYFATNADVMKQQWAGLGSLVTELDVDSAPASDGFNTARQVFLTAEAATAASGGAIAVIGAYHSPLVFDGCMSAAATFFSGHRS</sequence>
<dbReference type="OrthoDB" id="9798122at2"/>
<dbReference type="STRING" id="420953.SAMN05192543_106250"/>
<dbReference type="AlphaFoldDB" id="A0A1I3Q8Z3"/>
<proteinExistence type="predicted"/>
<dbReference type="EMBL" id="FOQU01000006">
    <property type="protein sequence ID" value="SFJ29821.1"/>
    <property type="molecule type" value="Genomic_DNA"/>
</dbReference>
<name>A0A1I3Q8Z3_9BURK</name>
<feature type="domain" description="Peptidase S9 prolyl oligopeptidase catalytic" evidence="2">
    <location>
        <begin position="161"/>
        <end position="239"/>
    </location>
</feature>
<reference evidence="3 4" key="1">
    <citation type="submission" date="2016-10" db="EMBL/GenBank/DDBJ databases">
        <authorList>
            <person name="de Groot N.N."/>
        </authorList>
    </citation>
    <scope>NUCLEOTIDE SEQUENCE [LARGE SCALE GENOMIC DNA]</scope>
    <source>
        <strain evidence="3 4">LMG 23650</strain>
    </source>
</reference>
<dbReference type="PANTHER" id="PTHR34853">
    <property type="match status" value="1"/>
</dbReference>
<evidence type="ECO:0000259" key="2">
    <source>
        <dbReference type="Pfam" id="PF00326"/>
    </source>
</evidence>
<evidence type="ECO:0000313" key="4">
    <source>
        <dbReference type="Proteomes" id="UP000199548"/>
    </source>
</evidence>
<accession>A0A1I3Q8Z3</accession>
<evidence type="ECO:0000256" key="1">
    <source>
        <dbReference type="SAM" id="SignalP"/>
    </source>
</evidence>
<protein>
    <submittedName>
        <fullName evidence="3">Prolyl oligopeptidase family protein</fullName>
    </submittedName>
</protein>